<evidence type="ECO:0000313" key="1">
    <source>
        <dbReference type="EMBL" id="KAG4418784.1"/>
    </source>
</evidence>
<accession>A0A8H7WAR6</accession>
<dbReference type="AlphaFoldDB" id="A0A8H7WAR6"/>
<proteinExistence type="predicted"/>
<reference evidence="1" key="1">
    <citation type="submission" date="2021-02" db="EMBL/GenBank/DDBJ databases">
        <title>Genome sequence Cadophora malorum strain M34.</title>
        <authorList>
            <person name="Stefanovic E."/>
            <person name="Vu D."/>
            <person name="Scully C."/>
            <person name="Dijksterhuis J."/>
            <person name="Roader J."/>
            <person name="Houbraken J."/>
        </authorList>
    </citation>
    <scope>NUCLEOTIDE SEQUENCE</scope>
    <source>
        <strain evidence="1">M34</strain>
    </source>
</reference>
<comment type="caution">
    <text evidence="1">The sequence shown here is derived from an EMBL/GenBank/DDBJ whole genome shotgun (WGS) entry which is preliminary data.</text>
</comment>
<keyword evidence="2" id="KW-1185">Reference proteome</keyword>
<organism evidence="1 2">
    <name type="scientific">Cadophora malorum</name>
    <dbReference type="NCBI Taxonomy" id="108018"/>
    <lineage>
        <taxon>Eukaryota</taxon>
        <taxon>Fungi</taxon>
        <taxon>Dikarya</taxon>
        <taxon>Ascomycota</taxon>
        <taxon>Pezizomycotina</taxon>
        <taxon>Leotiomycetes</taxon>
        <taxon>Helotiales</taxon>
        <taxon>Ploettnerulaceae</taxon>
        <taxon>Cadophora</taxon>
    </lineage>
</organism>
<protein>
    <submittedName>
        <fullName evidence="1">Uncharacterized protein</fullName>
    </submittedName>
</protein>
<gene>
    <name evidence="1" type="ORF">IFR04_008066</name>
</gene>
<evidence type="ECO:0000313" key="2">
    <source>
        <dbReference type="Proteomes" id="UP000664132"/>
    </source>
</evidence>
<dbReference type="EMBL" id="JAFJYH010000120">
    <property type="protein sequence ID" value="KAG4418784.1"/>
    <property type="molecule type" value="Genomic_DNA"/>
</dbReference>
<dbReference type="Proteomes" id="UP000664132">
    <property type="component" value="Unassembled WGS sequence"/>
</dbReference>
<sequence length="106" mass="12257">MECDACQNNGAFDRYGDVGLIQNIIIWDAAAMSSYEGSAEYDDFYELSIKFPALSKLLVCTYCEDRSQYFRRRPVEEDIVTTFLDDARKRHPVEMEDVKPPQIFAI</sequence>
<name>A0A8H7WAR6_9HELO</name>